<dbReference type="Proteomes" id="UP000284189">
    <property type="component" value="Unassembled WGS sequence"/>
</dbReference>
<protein>
    <submittedName>
        <fullName evidence="1">Uncharacterized protein</fullName>
    </submittedName>
</protein>
<comment type="caution">
    <text evidence="1">The sequence shown here is derived from an EMBL/GenBank/DDBJ whole genome shotgun (WGS) entry which is preliminary data.</text>
</comment>
<evidence type="ECO:0000313" key="2">
    <source>
        <dbReference type="Proteomes" id="UP000284189"/>
    </source>
</evidence>
<dbReference type="AlphaFoldDB" id="A0A418N7E3"/>
<proteinExistence type="predicted"/>
<organism evidence="1 2">
    <name type="scientific">Flagellimonas aequoris</name>
    <dbReference type="NCBI Taxonomy" id="2306997"/>
    <lineage>
        <taxon>Bacteria</taxon>
        <taxon>Pseudomonadati</taxon>
        <taxon>Bacteroidota</taxon>
        <taxon>Flavobacteriia</taxon>
        <taxon>Flavobacteriales</taxon>
        <taxon>Flavobacteriaceae</taxon>
        <taxon>Flagellimonas</taxon>
    </lineage>
</organism>
<name>A0A418N7E3_9FLAO</name>
<gene>
    <name evidence="1" type="ORF">D2U88_10755</name>
</gene>
<sequence length="66" mass="7645">MKKYVVIHICFVLQNFHYVFAQIQSRRVWYDVSMEDFYEGAMDAGLSESQAMDVVDKVYKACAGIV</sequence>
<dbReference type="EMBL" id="QXFJ01000023">
    <property type="protein sequence ID" value="RIV70828.1"/>
    <property type="molecule type" value="Genomic_DNA"/>
</dbReference>
<evidence type="ECO:0000313" key="1">
    <source>
        <dbReference type="EMBL" id="RIV70828.1"/>
    </source>
</evidence>
<accession>A0A418N7E3</accession>
<reference evidence="1 2" key="1">
    <citation type="submission" date="2018-08" db="EMBL/GenBank/DDBJ databases">
        <title>Proposal of Muricauda 72 sp.nov. and Muricauda NH166 sp.nov., isolated from seawater.</title>
        <authorList>
            <person name="Cheng H."/>
            <person name="Wu Y.-H."/>
            <person name="Guo L.-L."/>
            <person name="Xu X.-W."/>
        </authorList>
    </citation>
    <scope>NUCLEOTIDE SEQUENCE [LARGE SCALE GENOMIC DNA]</scope>
    <source>
        <strain evidence="1 2">NH166</strain>
    </source>
</reference>